<accession>A0A2P5WLT8</accession>
<dbReference type="Proteomes" id="UP000239757">
    <property type="component" value="Unassembled WGS sequence"/>
</dbReference>
<reference evidence="2 3" key="1">
    <citation type="submission" date="2015-01" db="EMBL/GenBank/DDBJ databases">
        <title>Genome of allotetraploid Gossypium barbadense reveals genomic plasticity and fiber elongation in cotton evolution.</title>
        <authorList>
            <person name="Chen X."/>
            <person name="Liu X."/>
            <person name="Zhao B."/>
            <person name="Zheng H."/>
            <person name="Hu Y."/>
            <person name="Lu G."/>
            <person name="Yang C."/>
            <person name="Chen J."/>
            <person name="Shan C."/>
            <person name="Zhang L."/>
            <person name="Zhou Y."/>
            <person name="Wang L."/>
            <person name="Guo W."/>
            <person name="Bai Y."/>
            <person name="Ruan J."/>
            <person name="Shangguan X."/>
            <person name="Mao Y."/>
            <person name="Jiang J."/>
            <person name="Zhu Y."/>
            <person name="Lei J."/>
            <person name="Kang H."/>
            <person name="Chen S."/>
            <person name="He X."/>
            <person name="Wang R."/>
            <person name="Wang Y."/>
            <person name="Chen J."/>
            <person name="Wang L."/>
            <person name="Yu S."/>
            <person name="Wang B."/>
            <person name="Wei J."/>
            <person name="Song S."/>
            <person name="Lu X."/>
            <person name="Gao Z."/>
            <person name="Gu W."/>
            <person name="Deng X."/>
            <person name="Ma D."/>
            <person name="Wang S."/>
            <person name="Liang W."/>
            <person name="Fang L."/>
            <person name="Cai C."/>
            <person name="Zhu X."/>
            <person name="Zhou B."/>
            <person name="Zhang Y."/>
            <person name="Chen Z."/>
            <person name="Xu S."/>
            <person name="Zhu R."/>
            <person name="Wang S."/>
            <person name="Zhang T."/>
            <person name="Zhao G."/>
        </authorList>
    </citation>
    <scope>NUCLEOTIDE SEQUENCE [LARGE SCALE GENOMIC DNA]</scope>
    <source>
        <strain evidence="3">cv. Xinhai21</strain>
        <tissue evidence="2">Leaf</tissue>
    </source>
</reference>
<feature type="transmembrane region" description="Helical" evidence="1">
    <location>
        <begin position="282"/>
        <end position="301"/>
    </location>
</feature>
<sequence length="322" mass="36155">MPMASIREWFPGLVGLRSSGVKRNDSRLILYPGPFQVSFTSSSQTSNRLVSLIYNGLVAHSDLDAPAHKHMDRDADSDAARKARLNKLDIFLWLGPFPGPLRKDSRYSRNLAVNLVGLRKNRLRALDTGTELKASRQIVPKRYPFRFIFRKVIESRVGRPSFIQGLITITKGAGGSTCLSDRRTERVGERLANLQQARHIYPQLWVRTKEISLMYGLPEEKSLVALAVLVGALVLAATFTGAAAMRERRFNGGIDRSTFDNIGIAPIMEIGTPPFEFSFLSLVKWAYMLFSFLFLAVSIEFNSQSQVKCRRDTSYLGSYGKE</sequence>
<evidence type="ECO:0000313" key="2">
    <source>
        <dbReference type="EMBL" id="PPR92063.1"/>
    </source>
</evidence>
<feature type="transmembrane region" description="Helical" evidence="1">
    <location>
        <begin position="223"/>
        <end position="245"/>
    </location>
</feature>
<name>A0A2P5WLT8_GOSBA</name>
<keyword evidence="1" id="KW-1133">Transmembrane helix</keyword>
<dbReference type="AlphaFoldDB" id="A0A2P5WLT8"/>
<keyword evidence="1" id="KW-0812">Transmembrane</keyword>
<protein>
    <submittedName>
        <fullName evidence="2">Uncharacterized protein</fullName>
    </submittedName>
</protein>
<dbReference type="EMBL" id="KZ667154">
    <property type="protein sequence ID" value="PPR92063.1"/>
    <property type="molecule type" value="Genomic_DNA"/>
</dbReference>
<evidence type="ECO:0000256" key="1">
    <source>
        <dbReference type="SAM" id="Phobius"/>
    </source>
</evidence>
<evidence type="ECO:0000313" key="3">
    <source>
        <dbReference type="Proteomes" id="UP000239757"/>
    </source>
</evidence>
<organism evidence="2 3">
    <name type="scientific">Gossypium barbadense</name>
    <name type="common">Sea Island cotton</name>
    <name type="synonym">Hibiscus barbadensis</name>
    <dbReference type="NCBI Taxonomy" id="3634"/>
    <lineage>
        <taxon>Eukaryota</taxon>
        <taxon>Viridiplantae</taxon>
        <taxon>Streptophyta</taxon>
        <taxon>Embryophyta</taxon>
        <taxon>Tracheophyta</taxon>
        <taxon>Spermatophyta</taxon>
        <taxon>Magnoliopsida</taxon>
        <taxon>eudicotyledons</taxon>
        <taxon>Gunneridae</taxon>
        <taxon>Pentapetalae</taxon>
        <taxon>rosids</taxon>
        <taxon>malvids</taxon>
        <taxon>Malvales</taxon>
        <taxon>Malvaceae</taxon>
        <taxon>Malvoideae</taxon>
        <taxon>Gossypium</taxon>
    </lineage>
</organism>
<gene>
    <name evidence="2" type="ORF">GOBAR_AA28618</name>
</gene>
<keyword evidence="1" id="KW-0472">Membrane</keyword>
<proteinExistence type="predicted"/>